<proteinExistence type="predicted"/>
<dbReference type="AlphaFoldDB" id="Q9A364"/>
<dbReference type="SMR" id="Q9A364"/>
<evidence type="ECO:0000313" key="3">
    <source>
        <dbReference type="Proteomes" id="UP000001816"/>
    </source>
</evidence>
<reference evidence="2 3" key="1">
    <citation type="journal article" date="2001" name="Proc. Natl. Acad. Sci. U.S.A.">
        <title>Complete genome sequence of Caulobacter crescentus.</title>
        <authorList>
            <person name="Nierman W.C."/>
            <person name="Feldblyum T.V."/>
            <person name="Laub M.T."/>
            <person name="Paulsen I.T."/>
            <person name="Nelson K.E."/>
            <person name="Eisen J.A."/>
            <person name="Heidelberg J.F."/>
            <person name="Alley M.R."/>
            <person name="Ohta N."/>
            <person name="Maddock J.R."/>
            <person name="Potocka I."/>
            <person name="Nelson W.C."/>
            <person name="Newton A."/>
            <person name="Stephens C."/>
            <person name="Phadke N.D."/>
            <person name="Ely B."/>
            <person name="DeBoy R.T."/>
            <person name="Dodson R.J."/>
            <person name="Durkin A.S."/>
            <person name="Gwinn M.L."/>
            <person name="Haft D.H."/>
            <person name="Kolonay J.F."/>
            <person name="Smit J."/>
            <person name="Craven M.B."/>
            <person name="Khouri H."/>
            <person name="Shetty J."/>
            <person name="Berry K."/>
            <person name="Utterback T."/>
            <person name="Tran K."/>
            <person name="Wolf A."/>
            <person name="Vamathevan J."/>
            <person name="Ermolaeva M."/>
            <person name="White O."/>
            <person name="Salzberg S.L."/>
            <person name="Venter J.C."/>
            <person name="Shapiro L."/>
            <person name="Fraser C.M."/>
        </authorList>
    </citation>
    <scope>NUCLEOTIDE SEQUENCE [LARGE SCALE GENOMIC DNA]</scope>
    <source>
        <strain evidence="3">ATCC 19089 / CB15</strain>
    </source>
</reference>
<evidence type="ECO:0000256" key="1">
    <source>
        <dbReference type="SAM" id="MobiDB-lite"/>
    </source>
</evidence>
<sequence>MEHQRRRSTRPLGRPGFKHCDPQRQNRDIGGQQRRRRERAQAPVQQGDQGHPQRNGVGGAGQPGREALAAIERRGRGAGLGHCLPLQGETEPHPTARGPAHQTSSAEGGDSAAEGRPPTMGIGEAQSPCFRAETATESRVCSFLAPPCPRR</sequence>
<gene>
    <name evidence="2" type="ordered locus">CC_3342</name>
</gene>
<dbReference type="KEGG" id="ccr:CC_3342"/>
<dbReference type="BioCyc" id="CAULO:CC3342-MONOMER"/>
<protein>
    <submittedName>
        <fullName evidence="2">Uncharacterized protein</fullName>
    </submittedName>
</protein>
<feature type="region of interest" description="Disordered" evidence="1">
    <location>
        <begin position="1"/>
        <end position="125"/>
    </location>
</feature>
<accession>Q9A364</accession>
<dbReference type="EnsemblBacteria" id="AAK25304">
    <property type="protein sequence ID" value="AAK25304"/>
    <property type="gene ID" value="CC_3342"/>
</dbReference>
<dbReference type="PIR" id="D87663">
    <property type="entry name" value="D87663"/>
</dbReference>
<keyword evidence="3" id="KW-1185">Reference proteome</keyword>
<organism evidence="2 3">
    <name type="scientific">Caulobacter vibrioides (strain ATCC 19089 / CIP 103742 / CB 15)</name>
    <name type="common">Caulobacter crescentus</name>
    <dbReference type="NCBI Taxonomy" id="190650"/>
    <lineage>
        <taxon>Bacteria</taxon>
        <taxon>Pseudomonadati</taxon>
        <taxon>Pseudomonadota</taxon>
        <taxon>Alphaproteobacteria</taxon>
        <taxon>Caulobacterales</taxon>
        <taxon>Caulobacteraceae</taxon>
        <taxon>Caulobacter</taxon>
    </lineage>
</organism>
<dbReference type="EMBL" id="AE005673">
    <property type="protein sequence ID" value="AAK25304.1"/>
    <property type="molecule type" value="Genomic_DNA"/>
</dbReference>
<dbReference type="HOGENOM" id="CLU_1728052_0_0_5"/>
<name>Q9A364_CAUVC</name>
<dbReference type="Proteomes" id="UP000001816">
    <property type="component" value="Chromosome"/>
</dbReference>
<evidence type="ECO:0000313" key="2">
    <source>
        <dbReference type="EMBL" id="AAK25304.1"/>
    </source>
</evidence>
<feature type="compositionally biased region" description="Basic and acidic residues" evidence="1">
    <location>
        <begin position="18"/>
        <end position="27"/>
    </location>
</feature>